<gene>
    <name evidence="3" type="ORF">FNF27_03493</name>
    <name evidence="2" type="ORF">FNF29_02309</name>
</gene>
<keyword evidence="1" id="KW-0732">Signal</keyword>
<evidence type="ECO:0000256" key="1">
    <source>
        <dbReference type="SAM" id="SignalP"/>
    </source>
</evidence>
<name>A0A5A8CRL5_CAFRO</name>
<proteinExistence type="predicted"/>
<sequence length="195" mass="20202">MARLAHLPSSGSVVLALLLAAMAATAQASMSATADAAMRFLVGAPPAGSEKPNATAAPPATLEAHLLLSAAMSEDFAISQGLSGSWRQTELDEFDGREIHTAGYEWDEPRDADIHEFSANGARGVIFRASNPVVFAQGEDTIPIPKAPLADSRELCVALLAPAGGRTRVLAQSELASRSPCSGLASLARLVALEL</sequence>
<reference evidence="4 5" key="1">
    <citation type="submission" date="2019-07" db="EMBL/GenBank/DDBJ databases">
        <title>Genomes of Cafeteria roenbergensis.</title>
        <authorList>
            <person name="Fischer M.G."/>
            <person name="Hackl T."/>
            <person name="Roman M."/>
        </authorList>
    </citation>
    <scope>NUCLEOTIDE SEQUENCE [LARGE SCALE GENOMIC DNA]</scope>
    <source>
        <strain evidence="2 5">BVI</strain>
        <strain evidence="3 4">E4-10P</strain>
    </source>
</reference>
<keyword evidence="5" id="KW-1185">Reference proteome</keyword>
<comment type="caution">
    <text evidence="2">The sequence shown here is derived from an EMBL/GenBank/DDBJ whole genome shotgun (WGS) entry which is preliminary data.</text>
</comment>
<dbReference type="Proteomes" id="UP000323011">
    <property type="component" value="Unassembled WGS sequence"/>
</dbReference>
<dbReference type="Proteomes" id="UP000322899">
    <property type="component" value="Unassembled WGS sequence"/>
</dbReference>
<organism evidence="2 5">
    <name type="scientific">Cafeteria roenbergensis</name>
    <name type="common">Marine flagellate</name>
    <dbReference type="NCBI Taxonomy" id="33653"/>
    <lineage>
        <taxon>Eukaryota</taxon>
        <taxon>Sar</taxon>
        <taxon>Stramenopiles</taxon>
        <taxon>Bigyra</taxon>
        <taxon>Opalozoa</taxon>
        <taxon>Bicosoecida</taxon>
        <taxon>Cafeteriaceae</taxon>
        <taxon>Cafeteria</taxon>
    </lineage>
</organism>
<evidence type="ECO:0000313" key="3">
    <source>
        <dbReference type="EMBL" id="KAA0174961.1"/>
    </source>
</evidence>
<evidence type="ECO:0000313" key="5">
    <source>
        <dbReference type="Proteomes" id="UP000323011"/>
    </source>
</evidence>
<protein>
    <submittedName>
        <fullName evidence="2">Uncharacterized protein</fullName>
    </submittedName>
</protein>
<feature type="signal peptide" evidence="1">
    <location>
        <begin position="1"/>
        <end position="28"/>
    </location>
</feature>
<dbReference type="EMBL" id="VLTO01000017">
    <property type="protein sequence ID" value="KAA0174961.1"/>
    <property type="molecule type" value="Genomic_DNA"/>
</dbReference>
<evidence type="ECO:0000313" key="2">
    <source>
        <dbReference type="EMBL" id="KAA0154780.1"/>
    </source>
</evidence>
<dbReference type="AlphaFoldDB" id="A0A5A8CRL5"/>
<evidence type="ECO:0000313" key="4">
    <source>
        <dbReference type="Proteomes" id="UP000322899"/>
    </source>
</evidence>
<accession>A0A5A8CRL5</accession>
<dbReference type="EMBL" id="VLTN01000010">
    <property type="protein sequence ID" value="KAA0154780.1"/>
    <property type="molecule type" value="Genomic_DNA"/>
</dbReference>
<feature type="chain" id="PRO_5036365919" evidence="1">
    <location>
        <begin position="29"/>
        <end position="195"/>
    </location>
</feature>